<dbReference type="InterPro" id="IPR032675">
    <property type="entry name" value="LRR_dom_sf"/>
</dbReference>
<sequence length="579" mass="65485">MVTPSHGQNEVVGVKKSASDEELQNDGDDLTDLKEDVYYNDYIMERIISFVPNIKDRVNIELCSKRMQYLSMRSPYSSYCLDNSVLDINYTMVEPTMSLNVAGNRVNVPSLTSAERIASEVPISEQPGLCILVTRALLKRFTKQIKEVRLGGITDCERRLGYIPDHQAVLVVTRDLCEIFDGLPHANSLSLRNCCLTADVLQYWSRQDSALMRRISSLCFHSIWFDRAEDCEFFVNIVPPNVRRLHLSDCGAQTIMNLAKRVQMIGSNVDHFYIALDFRTFKNATEALNVLKKVNTVAKELHLCICMTNLAIEPGYHALLDALPRLVDLSAITTLQLDVGAFRPLNYQGYERFFGGLIYMNNLKSLFLSGRAIAHQSLPMWSAIVNGVAQLSTLEFLSIHELCKNIRAENIDELCTTLPPTLLSFSIGNSTRFSDDNMMHLVQRCPTLVSLYLRGLRKVRLQTLASAVSSLGNLRRLAICRMGPMDESMYRLVADKHATPSLEAVILGGNRAPLSSEVLPLLHARFQTVMFICHSSRWRESEYCMWRVQEAYMELLAASWFTECPGCEKDVSLIEDDDF</sequence>
<dbReference type="Gene3D" id="3.80.10.10">
    <property type="entry name" value="Ribonuclease Inhibitor"/>
    <property type="match status" value="1"/>
</dbReference>
<keyword evidence="2" id="KW-1185">Reference proteome</keyword>
<evidence type="ECO:0000313" key="2">
    <source>
        <dbReference type="Proteomes" id="UP000036681"/>
    </source>
</evidence>
<reference evidence="3" key="1">
    <citation type="submission" date="2023-03" db="UniProtKB">
        <authorList>
            <consortium name="WormBaseParasite"/>
        </authorList>
    </citation>
    <scope>IDENTIFICATION</scope>
</reference>
<dbReference type="SUPFAM" id="SSF52047">
    <property type="entry name" value="RNI-like"/>
    <property type="match status" value="1"/>
</dbReference>
<organism evidence="2 3">
    <name type="scientific">Ascaris lumbricoides</name>
    <name type="common">Giant roundworm</name>
    <dbReference type="NCBI Taxonomy" id="6252"/>
    <lineage>
        <taxon>Eukaryota</taxon>
        <taxon>Metazoa</taxon>
        <taxon>Ecdysozoa</taxon>
        <taxon>Nematoda</taxon>
        <taxon>Chromadorea</taxon>
        <taxon>Rhabditida</taxon>
        <taxon>Spirurina</taxon>
        <taxon>Ascaridomorpha</taxon>
        <taxon>Ascaridoidea</taxon>
        <taxon>Ascarididae</taxon>
        <taxon>Ascaris</taxon>
    </lineage>
</organism>
<name>A0A9J2P7X6_ASCLU</name>
<protein>
    <submittedName>
        <fullName evidence="3">F-box domain-containing protein</fullName>
    </submittedName>
</protein>
<dbReference type="AlphaFoldDB" id="A0A9J2P7X6"/>
<proteinExistence type="predicted"/>
<accession>A0A9J2P7X6</accession>
<dbReference type="WBParaSite" id="ALUE_0000560901-mRNA-1">
    <property type="protein sequence ID" value="ALUE_0000560901-mRNA-1"/>
    <property type="gene ID" value="ALUE_0000560901"/>
</dbReference>
<evidence type="ECO:0000256" key="1">
    <source>
        <dbReference type="SAM" id="MobiDB-lite"/>
    </source>
</evidence>
<feature type="region of interest" description="Disordered" evidence="1">
    <location>
        <begin position="1"/>
        <end position="29"/>
    </location>
</feature>
<dbReference type="Proteomes" id="UP000036681">
    <property type="component" value="Unplaced"/>
</dbReference>
<evidence type="ECO:0000313" key="3">
    <source>
        <dbReference type="WBParaSite" id="ALUE_0000560901-mRNA-1"/>
    </source>
</evidence>
<feature type="compositionally biased region" description="Acidic residues" evidence="1">
    <location>
        <begin position="20"/>
        <end position="29"/>
    </location>
</feature>